<dbReference type="AlphaFoldDB" id="A0A6S7IV67"/>
<sequence length="61" mass="6853">MCRWVLPALRDPNCQVPARQVPANPMMTARRKKILMIIVKQCYYCAVAVVVLAVPVNLGQD</sequence>
<gene>
    <name evidence="1" type="ORF">PACLA_8A015985</name>
</gene>
<dbReference type="Proteomes" id="UP001152795">
    <property type="component" value="Unassembled WGS sequence"/>
</dbReference>
<organism evidence="1 2">
    <name type="scientific">Paramuricea clavata</name>
    <name type="common">Red gorgonian</name>
    <name type="synonym">Violescent sea-whip</name>
    <dbReference type="NCBI Taxonomy" id="317549"/>
    <lineage>
        <taxon>Eukaryota</taxon>
        <taxon>Metazoa</taxon>
        <taxon>Cnidaria</taxon>
        <taxon>Anthozoa</taxon>
        <taxon>Octocorallia</taxon>
        <taxon>Malacalcyonacea</taxon>
        <taxon>Plexauridae</taxon>
        <taxon>Paramuricea</taxon>
    </lineage>
</organism>
<dbReference type="EMBL" id="CACRXK020011222">
    <property type="protein sequence ID" value="CAB4021010.1"/>
    <property type="molecule type" value="Genomic_DNA"/>
</dbReference>
<keyword evidence="2" id="KW-1185">Reference proteome</keyword>
<accession>A0A6S7IV67</accession>
<evidence type="ECO:0000313" key="2">
    <source>
        <dbReference type="Proteomes" id="UP001152795"/>
    </source>
</evidence>
<proteinExistence type="predicted"/>
<comment type="caution">
    <text evidence="1">The sequence shown here is derived from an EMBL/GenBank/DDBJ whole genome shotgun (WGS) entry which is preliminary data.</text>
</comment>
<reference evidence="1" key="1">
    <citation type="submission" date="2020-04" db="EMBL/GenBank/DDBJ databases">
        <authorList>
            <person name="Alioto T."/>
            <person name="Alioto T."/>
            <person name="Gomez Garrido J."/>
        </authorList>
    </citation>
    <scope>NUCLEOTIDE SEQUENCE</scope>
    <source>
        <strain evidence="1">A484AB</strain>
    </source>
</reference>
<name>A0A6S7IV67_PARCT</name>
<evidence type="ECO:0000313" key="1">
    <source>
        <dbReference type="EMBL" id="CAB4021010.1"/>
    </source>
</evidence>
<protein>
    <submittedName>
        <fullName evidence="1">Uncharacterized protein</fullName>
    </submittedName>
</protein>